<comment type="similarity">
    <text evidence="2">Belongs to the CBF/MAK21 family.</text>
</comment>
<feature type="region of interest" description="Disordered" evidence="5">
    <location>
        <begin position="28"/>
        <end position="58"/>
    </location>
</feature>
<dbReference type="Proteomes" id="UP000054558">
    <property type="component" value="Unassembled WGS sequence"/>
</dbReference>
<dbReference type="STRING" id="105231.A0A1Y1HM93"/>
<organism evidence="8 9">
    <name type="scientific">Klebsormidium nitens</name>
    <name type="common">Green alga</name>
    <name type="synonym">Ulothrix nitens</name>
    <dbReference type="NCBI Taxonomy" id="105231"/>
    <lineage>
        <taxon>Eukaryota</taxon>
        <taxon>Viridiplantae</taxon>
        <taxon>Streptophyta</taxon>
        <taxon>Klebsormidiophyceae</taxon>
        <taxon>Klebsormidiales</taxon>
        <taxon>Klebsormidiaceae</taxon>
        <taxon>Klebsormidium</taxon>
    </lineage>
</organism>
<dbReference type="InterPro" id="IPR011989">
    <property type="entry name" value="ARM-like"/>
</dbReference>
<feature type="region of interest" description="Disordered" evidence="5">
    <location>
        <begin position="85"/>
        <end position="252"/>
    </location>
</feature>
<dbReference type="AlphaFoldDB" id="A0A1Y1HM93"/>
<dbReference type="InterPro" id="IPR016024">
    <property type="entry name" value="ARM-type_fold"/>
</dbReference>
<proteinExistence type="inferred from homology"/>
<dbReference type="EMBL" id="DF236973">
    <property type="protein sequence ID" value="GAQ79123.1"/>
    <property type="molecule type" value="Genomic_DNA"/>
</dbReference>
<feature type="compositionally biased region" description="Basic and acidic residues" evidence="5">
    <location>
        <begin position="87"/>
        <end position="124"/>
    </location>
</feature>
<keyword evidence="3" id="KW-0175">Coiled coil</keyword>
<dbReference type="PANTHER" id="PTHR14428:SF5">
    <property type="entry name" value="NUCLEOLAR COMPLEX PROTEIN 3 HOMOLOG"/>
    <property type="match status" value="1"/>
</dbReference>
<keyword evidence="9" id="KW-1185">Reference proteome</keyword>
<keyword evidence="4" id="KW-0539">Nucleus</keyword>
<dbReference type="InterPro" id="IPR011501">
    <property type="entry name" value="Noc3_N"/>
</dbReference>
<feature type="domain" description="Nucleolar complex-associated protein 3 N-terminal" evidence="7">
    <location>
        <begin position="276"/>
        <end position="364"/>
    </location>
</feature>
<dbReference type="InterPro" id="IPR016903">
    <property type="entry name" value="Nucleolar_cplx-assoc_3"/>
</dbReference>
<dbReference type="InterPro" id="IPR005612">
    <property type="entry name" value="CCAAT-binding_factor"/>
</dbReference>
<reference evidence="8 9" key="1">
    <citation type="journal article" date="2014" name="Nat. Commun.">
        <title>Klebsormidium flaccidum genome reveals primary factors for plant terrestrial adaptation.</title>
        <authorList>
            <person name="Hori K."/>
            <person name="Maruyama F."/>
            <person name="Fujisawa T."/>
            <person name="Togashi T."/>
            <person name="Yamamoto N."/>
            <person name="Seo M."/>
            <person name="Sato S."/>
            <person name="Yamada T."/>
            <person name="Mori H."/>
            <person name="Tajima N."/>
            <person name="Moriyama T."/>
            <person name="Ikeuchi M."/>
            <person name="Watanabe M."/>
            <person name="Wada H."/>
            <person name="Kobayashi K."/>
            <person name="Saito M."/>
            <person name="Masuda T."/>
            <person name="Sasaki-Sekimoto Y."/>
            <person name="Mashiguchi K."/>
            <person name="Awai K."/>
            <person name="Shimojima M."/>
            <person name="Masuda S."/>
            <person name="Iwai M."/>
            <person name="Nobusawa T."/>
            <person name="Narise T."/>
            <person name="Kondo S."/>
            <person name="Saito H."/>
            <person name="Sato R."/>
            <person name="Murakawa M."/>
            <person name="Ihara Y."/>
            <person name="Oshima-Yamada Y."/>
            <person name="Ohtaka K."/>
            <person name="Satoh M."/>
            <person name="Sonobe K."/>
            <person name="Ishii M."/>
            <person name="Ohtani R."/>
            <person name="Kanamori-Sato M."/>
            <person name="Honoki R."/>
            <person name="Miyazaki D."/>
            <person name="Mochizuki H."/>
            <person name="Umetsu J."/>
            <person name="Higashi K."/>
            <person name="Shibata D."/>
            <person name="Kamiya Y."/>
            <person name="Sato N."/>
            <person name="Nakamura Y."/>
            <person name="Tabata S."/>
            <person name="Ida S."/>
            <person name="Kurokawa K."/>
            <person name="Ohta H."/>
        </authorList>
    </citation>
    <scope>NUCLEOTIDE SEQUENCE [LARGE SCALE GENOMIC DNA]</scope>
    <source>
        <strain evidence="8 9">NIES-2285</strain>
    </source>
</reference>
<dbReference type="GO" id="GO:0003682">
    <property type="term" value="F:chromatin binding"/>
    <property type="evidence" value="ECO:0000318"/>
    <property type="project" value="GO_Central"/>
</dbReference>
<feature type="region of interest" description="Disordered" evidence="5">
    <location>
        <begin position="825"/>
        <end position="846"/>
    </location>
</feature>
<evidence type="ECO:0000313" key="8">
    <source>
        <dbReference type="EMBL" id="GAQ79123.1"/>
    </source>
</evidence>
<protein>
    <recommendedName>
        <fullName evidence="10">Nucleolar complex protein 3</fullName>
    </recommendedName>
</protein>
<evidence type="ECO:0000256" key="1">
    <source>
        <dbReference type="ARBA" id="ARBA00004604"/>
    </source>
</evidence>
<evidence type="ECO:0000256" key="3">
    <source>
        <dbReference type="ARBA" id="ARBA00023054"/>
    </source>
</evidence>
<evidence type="ECO:0000256" key="2">
    <source>
        <dbReference type="ARBA" id="ARBA00007797"/>
    </source>
</evidence>
<dbReference type="PANTHER" id="PTHR14428">
    <property type="entry name" value="NUCLEOLAR COMPLEX PROTEIN 3"/>
    <property type="match status" value="1"/>
</dbReference>
<evidence type="ECO:0000259" key="7">
    <source>
        <dbReference type="Pfam" id="PF07540"/>
    </source>
</evidence>
<feature type="region of interest" description="Disordered" evidence="5">
    <location>
        <begin position="908"/>
        <end position="973"/>
    </location>
</feature>
<feature type="compositionally biased region" description="Basic and acidic residues" evidence="5">
    <location>
        <begin position="201"/>
        <end position="231"/>
    </location>
</feature>
<dbReference type="Pfam" id="PF07540">
    <property type="entry name" value="NOC3p"/>
    <property type="match status" value="1"/>
</dbReference>
<evidence type="ECO:0008006" key="10">
    <source>
        <dbReference type="Google" id="ProtNLM"/>
    </source>
</evidence>
<dbReference type="OMA" id="HYCPQVR"/>
<accession>A0A1Y1HM93</accession>
<dbReference type="GO" id="GO:0005730">
    <property type="term" value="C:nucleolus"/>
    <property type="evidence" value="ECO:0000318"/>
    <property type="project" value="GO_Central"/>
</dbReference>
<dbReference type="GO" id="GO:0006270">
    <property type="term" value="P:DNA replication initiation"/>
    <property type="evidence" value="ECO:0000318"/>
    <property type="project" value="GO_Central"/>
</dbReference>
<evidence type="ECO:0000313" key="9">
    <source>
        <dbReference type="Proteomes" id="UP000054558"/>
    </source>
</evidence>
<gene>
    <name evidence="8" type="ORF">KFL_000240530</name>
</gene>
<feature type="compositionally biased region" description="Acidic residues" evidence="5">
    <location>
        <begin position="175"/>
        <end position="191"/>
    </location>
</feature>
<sequence>MRHLPTAPGLRVPKRTILLVRPLTSFQELTTSKKQAGRPSPKGQGKKKKKEQPVPVVDIPDEDVAVSDEDVEFFSRGKGHAFLAKLDPSKLEQGKKAKSKTKETPEDYYARLARQDERGEEDMGKSYGPEDVLPIKTLGGELQYRSLEKLEEAEDGPTTVEDRRAALKRKKGEAEGEEKEDDKETEGAEIEAEGRKSKKQRREDVKKQKREEKKKKEEGPEKGKKEGREIEVEGEADDEGAEGAEEDGLTVPTQEDIVASLREYASVQERRPALRLRMAEIGTSLLADPEGHMGALKELLQMCDDDDVEVAQLAMLSAMAVFKDICPGYRIRLPTAKELDVKVSKEVLKLRQFEASLLHAYRSYVQQLVKAAKSHPLRRAAVRALAGLLVALPHFNLRESLLQALVPRMDAADDVISGQCCGALRDLFAGRGTAHQEAALEAVQLIADFVRQRACRVHPDVIRVYLNLRFDEDLGRSSGTGEKANAGKVSKKAAKLEKRKLAAKLRKEVESDVREAEAVLVPSERRKLQSQTVAAVFETYFRVLKDADSGSTSLLSVGDGSAAKGLGPRPLLGAALEGLAKLSHLISVDFMGDLLEVLRRLALGGAARLLDDTPDPETPPEVDDDVSLTPDEQLQCCVAAFRIVKGALDALNVDLRDFYVRLYQLLPEVPFENSDTLGPALAQALESTLWEARQVDQGRVAGFAKRLAGGSLATTDTAAAVAELIALRRLLQRHPKVGSGMLDTEGGGGLTVYRPEAPDPESSGALASCLWELSLLTRHFHPAIARLAADVAALASSRDATGYLGLTPTEAVTAYSTAGGGFRPGIKAPRKKGNAGGGGKRKPGFGDAFAKLVEENEVGGSGRGGNQGGGEELVGRAFRVMFREVRDHRDNLALRREQRRVAALQAKMRERAEQQAKRKRKTERIANGSVGGVNGGEGLKKSVRRRGRSKGQNKSKASRKSEANSEGMEEGAH</sequence>
<feature type="domain" description="CCAAT-binding factor" evidence="6">
    <location>
        <begin position="634"/>
        <end position="788"/>
    </location>
</feature>
<name>A0A1Y1HM93_KLENI</name>
<feature type="compositionally biased region" description="Acidic residues" evidence="5">
    <location>
        <begin position="232"/>
        <end position="248"/>
    </location>
</feature>
<feature type="compositionally biased region" description="Basic residues" evidence="5">
    <location>
        <begin position="828"/>
        <end position="843"/>
    </location>
</feature>
<evidence type="ECO:0000256" key="5">
    <source>
        <dbReference type="SAM" id="MobiDB-lite"/>
    </source>
</evidence>
<feature type="compositionally biased region" description="Basic residues" evidence="5">
    <location>
        <begin position="941"/>
        <end position="958"/>
    </location>
</feature>
<dbReference type="SUPFAM" id="SSF48371">
    <property type="entry name" value="ARM repeat"/>
    <property type="match status" value="1"/>
</dbReference>
<dbReference type="OrthoDB" id="10263597at2759"/>
<evidence type="ECO:0000256" key="4">
    <source>
        <dbReference type="ARBA" id="ARBA00023242"/>
    </source>
</evidence>
<dbReference type="Gene3D" id="1.25.10.10">
    <property type="entry name" value="Leucine-rich Repeat Variant"/>
    <property type="match status" value="1"/>
</dbReference>
<comment type="subcellular location">
    <subcellularLocation>
        <location evidence="1">Nucleus</location>
        <location evidence="1">Nucleolus</location>
    </subcellularLocation>
</comment>
<evidence type="ECO:0000259" key="6">
    <source>
        <dbReference type="Pfam" id="PF03914"/>
    </source>
</evidence>
<dbReference type="Pfam" id="PF03914">
    <property type="entry name" value="CBF"/>
    <property type="match status" value="1"/>
</dbReference>